<dbReference type="GO" id="GO:0006826">
    <property type="term" value="P:iron ion transport"/>
    <property type="evidence" value="ECO:0000318"/>
    <property type="project" value="GO_Central"/>
</dbReference>
<dbReference type="KEGG" id="smo:SELMODRAFT_43323"/>
<evidence type="ECO:0000256" key="5">
    <source>
        <dbReference type="ARBA" id="ARBA00023136"/>
    </source>
</evidence>
<evidence type="ECO:0000256" key="6">
    <source>
        <dbReference type="RuleBase" id="RU365065"/>
    </source>
</evidence>
<keyword evidence="8" id="KW-1185">Reference proteome</keyword>
<feature type="transmembrane region" description="Helical" evidence="6">
    <location>
        <begin position="6"/>
        <end position="24"/>
    </location>
</feature>
<evidence type="ECO:0000313" key="7">
    <source>
        <dbReference type="EMBL" id="EFJ08328.1"/>
    </source>
</evidence>
<sequence>LYAAQFLGRWGAGMWDFLVALLLMRVGSNSLLLTAAYGLVQAAATSAFGAAIGSAVDKISHIKASKAKRTELLRSFFALILCDHAQLLRLGIGTRNLSIALSATALSPLLIPGSIPPLGRKLAIAIVHSLGAVGILSGLAVGILLERDWSEAVTLGELPGQSLTRINSAMKRIDLVCKMLAPAFVGIWLSSFSAIPCLIATVAWNGLSLALEYRLLSTVYHRAPALQKLSRSKKCQDKLDPRALSGVTQLVKGACIAMIDGWASYFRQEVVLAAVALAVLHCTVLSFGFVMTAALAWKGVPAHIIGVARGLGAFLGVAATYLYPVIQSKEGTGKAGLWAISTQWLCLMVSVASVWIHKTSVATSLLISGIVASRLGLWMFDLALSSHFCDAQSTVEEQERGRIGGVQSALQSLMTLLSFVITILAPDPKEFGRLVIISYVIVTIAALLFSSYFYR</sequence>
<evidence type="ECO:0000256" key="4">
    <source>
        <dbReference type="ARBA" id="ARBA00022989"/>
    </source>
</evidence>
<dbReference type="eggNOG" id="KOG2601">
    <property type="taxonomic scope" value="Eukaryota"/>
</dbReference>
<dbReference type="InterPro" id="IPR009716">
    <property type="entry name" value="Ferroportin-1"/>
</dbReference>
<dbReference type="AlphaFoldDB" id="D8T518"/>
<evidence type="ECO:0000256" key="3">
    <source>
        <dbReference type="ARBA" id="ARBA00022692"/>
    </source>
</evidence>
<keyword evidence="6" id="KW-0406">Ion transport</keyword>
<dbReference type="Pfam" id="PF06963">
    <property type="entry name" value="FPN1"/>
    <property type="match status" value="1"/>
</dbReference>
<organism evidence="8">
    <name type="scientific">Selaginella moellendorffii</name>
    <name type="common">Spikemoss</name>
    <dbReference type="NCBI Taxonomy" id="88036"/>
    <lineage>
        <taxon>Eukaryota</taxon>
        <taxon>Viridiplantae</taxon>
        <taxon>Streptophyta</taxon>
        <taxon>Embryophyta</taxon>
        <taxon>Tracheophyta</taxon>
        <taxon>Lycopodiopsida</taxon>
        <taxon>Selaginellales</taxon>
        <taxon>Selaginellaceae</taxon>
        <taxon>Selaginella</taxon>
    </lineage>
</organism>
<dbReference type="HOGENOM" id="CLU_020370_1_0_1"/>
<reference evidence="7 8" key="1">
    <citation type="journal article" date="2011" name="Science">
        <title>The Selaginella genome identifies genetic changes associated with the evolution of vascular plants.</title>
        <authorList>
            <person name="Banks J.A."/>
            <person name="Nishiyama T."/>
            <person name="Hasebe M."/>
            <person name="Bowman J.L."/>
            <person name="Gribskov M."/>
            <person name="dePamphilis C."/>
            <person name="Albert V.A."/>
            <person name="Aono N."/>
            <person name="Aoyama T."/>
            <person name="Ambrose B.A."/>
            <person name="Ashton N.W."/>
            <person name="Axtell M.J."/>
            <person name="Barker E."/>
            <person name="Barker M.S."/>
            <person name="Bennetzen J.L."/>
            <person name="Bonawitz N.D."/>
            <person name="Chapple C."/>
            <person name="Cheng C."/>
            <person name="Correa L.G."/>
            <person name="Dacre M."/>
            <person name="DeBarry J."/>
            <person name="Dreyer I."/>
            <person name="Elias M."/>
            <person name="Engstrom E.M."/>
            <person name="Estelle M."/>
            <person name="Feng L."/>
            <person name="Finet C."/>
            <person name="Floyd S.K."/>
            <person name="Frommer W.B."/>
            <person name="Fujita T."/>
            <person name="Gramzow L."/>
            <person name="Gutensohn M."/>
            <person name="Harholt J."/>
            <person name="Hattori M."/>
            <person name="Heyl A."/>
            <person name="Hirai T."/>
            <person name="Hiwatashi Y."/>
            <person name="Ishikawa M."/>
            <person name="Iwata M."/>
            <person name="Karol K.G."/>
            <person name="Koehler B."/>
            <person name="Kolukisaoglu U."/>
            <person name="Kubo M."/>
            <person name="Kurata T."/>
            <person name="Lalonde S."/>
            <person name="Li K."/>
            <person name="Li Y."/>
            <person name="Litt A."/>
            <person name="Lyons E."/>
            <person name="Manning G."/>
            <person name="Maruyama T."/>
            <person name="Michael T.P."/>
            <person name="Mikami K."/>
            <person name="Miyazaki S."/>
            <person name="Morinaga S."/>
            <person name="Murata T."/>
            <person name="Mueller-Roeber B."/>
            <person name="Nelson D.R."/>
            <person name="Obara M."/>
            <person name="Oguri Y."/>
            <person name="Olmstead R.G."/>
            <person name="Onodera N."/>
            <person name="Petersen B.L."/>
            <person name="Pils B."/>
            <person name="Prigge M."/>
            <person name="Rensing S.A."/>
            <person name="Riano-Pachon D.M."/>
            <person name="Roberts A.W."/>
            <person name="Sato Y."/>
            <person name="Scheller H.V."/>
            <person name="Schulz B."/>
            <person name="Schulz C."/>
            <person name="Shakirov E.V."/>
            <person name="Shibagaki N."/>
            <person name="Shinohara N."/>
            <person name="Shippen D.E."/>
            <person name="Soerensen I."/>
            <person name="Sotooka R."/>
            <person name="Sugimoto N."/>
            <person name="Sugita M."/>
            <person name="Sumikawa N."/>
            <person name="Tanurdzic M."/>
            <person name="Theissen G."/>
            <person name="Ulvskov P."/>
            <person name="Wakazuki S."/>
            <person name="Weng J.K."/>
            <person name="Willats W.W."/>
            <person name="Wipf D."/>
            <person name="Wolf P.G."/>
            <person name="Yang L."/>
            <person name="Zimmer A.D."/>
            <person name="Zhu Q."/>
            <person name="Mitros T."/>
            <person name="Hellsten U."/>
            <person name="Loque D."/>
            <person name="Otillar R."/>
            <person name="Salamov A."/>
            <person name="Schmutz J."/>
            <person name="Shapiro H."/>
            <person name="Lindquist E."/>
            <person name="Lucas S."/>
            <person name="Rokhsar D."/>
            <person name="Grigoriev I.V."/>
        </authorList>
    </citation>
    <scope>NUCLEOTIDE SEQUENCE [LARGE SCALE GENOMIC DNA]</scope>
</reference>
<comment type="function">
    <text evidence="6">May be involved in iron transport and iron homeostasis.</text>
</comment>
<feature type="transmembrane region" description="Helical" evidence="6">
    <location>
        <begin position="97"/>
        <end position="116"/>
    </location>
</feature>
<feature type="transmembrane region" description="Helical" evidence="6">
    <location>
        <begin position="303"/>
        <end position="323"/>
    </location>
</feature>
<dbReference type="Proteomes" id="UP000001514">
    <property type="component" value="Unassembled WGS sequence"/>
</dbReference>
<proteinExistence type="inferred from homology"/>
<feature type="transmembrane region" description="Helical" evidence="6">
    <location>
        <begin position="405"/>
        <end position="425"/>
    </location>
</feature>
<accession>D8T518</accession>
<evidence type="ECO:0000313" key="8">
    <source>
        <dbReference type="Proteomes" id="UP000001514"/>
    </source>
</evidence>
<feature type="transmembrane region" description="Helical" evidence="6">
    <location>
        <begin position="270"/>
        <end position="297"/>
    </location>
</feature>
<evidence type="ECO:0000256" key="2">
    <source>
        <dbReference type="ARBA" id="ARBA00022448"/>
    </source>
</evidence>
<dbReference type="InParanoid" id="D8T518"/>
<dbReference type="PANTHER" id="PTHR11660:SF57">
    <property type="entry name" value="SOLUTE CARRIER FAMILY 40 MEMBER"/>
    <property type="match status" value="1"/>
</dbReference>
<dbReference type="PANTHER" id="PTHR11660">
    <property type="entry name" value="SOLUTE CARRIER FAMILY 40 MEMBER"/>
    <property type="match status" value="1"/>
</dbReference>
<gene>
    <name evidence="7" type="ORF">SELMODRAFT_43323</name>
</gene>
<dbReference type="GO" id="GO:0005381">
    <property type="term" value="F:iron ion transmembrane transporter activity"/>
    <property type="evidence" value="ECO:0007669"/>
    <property type="project" value="UniProtKB-UniRule"/>
</dbReference>
<dbReference type="EMBL" id="GL377675">
    <property type="protein sequence ID" value="EFJ08328.1"/>
    <property type="molecule type" value="Genomic_DNA"/>
</dbReference>
<protein>
    <recommendedName>
        <fullName evidence="6">Solute carrier family 40 member</fullName>
    </recommendedName>
</protein>
<evidence type="ECO:0000256" key="1">
    <source>
        <dbReference type="ARBA" id="ARBA00004141"/>
    </source>
</evidence>
<feature type="transmembrane region" description="Helical" evidence="6">
    <location>
        <begin position="431"/>
        <end position="454"/>
    </location>
</feature>
<feature type="non-terminal residue" evidence="7">
    <location>
        <position position="1"/>
    </location>
</feature>
<keyword evidence="5 6" id="KW-0472">Membrane</keyword>
<keyword evidence="2 6" id="KW-0813">Transport</keyword>
<feature type="transmembrane region" description="Helical" evidence="6">
    <location>
        <begin position="335"/>
        <end position="356"/>
    </location>
</feature>
<feature type="non-terminal residue" evidence="7">
    <location>
        <position position="455"/>
    </location>
</feature>
<comment type="subcellular location">
    <subcellularLocation>
        <location evidence="1 6">Membrane</location>
        <topology evidence="1 6">Multi-pass membrane protein</topology>
    </subcellularLocation>
</comment>
<keyword evidence="4 6" id="KW-1133">Transmembrane helix</keyword>
<feature type="transmembrane region" description="Helical" evidence="6">
    <location>
        <begin position="180"/>
        <end position="204"/>
    </location>
</feature>
<feature type="transmembrane region" description="Helical" evidence="6">
    <location>
        <begin position="31"/>
        <end position="52"/>
    </location>
</feature>
<comment type="similarity">
    <text evidence="6">Belongs to the ferroportin (FP) (TC 2.A.100) family. SLC40A subfamily.</text>
</comment>
<feature type="transmembrane region" description="Helical" evidence="6">
    <location>
        <begin position="122"/>
        <end position="145"/>
    </location>
</feature>
<dbReference type="GO" id="GO:0016020">
    <property type="term" value="C:membrane"/>
    <property type="evidence" value="ECO:0007669"/>
    <property type="project" value="UniProtKB-SubCell"/>
</dbReference>
<name>D8T518_SELML</name>
<keyword evidence="3 6" id="KW-0812">Transmembrane</keyword>